<feature type="chain" id="PRO_5001638049" description="TLC domain-containing protein" evidence="7">
    <location>
        <begin position="23"/>
        <end position="133"/>
    </location>
</feature>
<feature type="signal peptide" evidence="7">
    <location>
        <begin position="1"/>
        <end position="22"/>
    </location>
</feature>
<proteinExistence type="inferred from homology"/>
<keyword evidence="4 6" id="KW-1133">Transmembrane helix</keyword>
<evidence type="ECO:0000256" key="6">
    <source>
        <dbReference type="SAM" id="Phobius"/>
    </source>
</evidence>
<evidence type="ECO:0008006" key="10">
    <source>
        <dbReference type="Google" id="ProtNLM"/>
    </source>
</evidence>
<evidence type="ECO:0000256" key="4">
    <source>
        <dbReference type="ARBA" id="ARBA00022989"/>
    </source>
</evidence>
<keyword evidence="3 6" id="KW-0812">Transmembrane</keyword>
<keyword evidence="5 6" id="KW-0472">Membrane</keyword>
<dbReference type="EMBL" id="KK784881">
    <property type="protein sequence ID" value="KDO76816.1"/>
    <property type="molecule type" value="Genomic_DNA"/>
</dbReference>
<evidence type="ECO:0000256" key="1">
    <source>
        <dbReference type="ARBA" id="ARBA00004141"/>
    </source>
</evidence>
<evidence type="ECO:0000313" key="9">
    <source>
        <dbReference type="Proteomes" id="UP000027120"/>
    </source>
</evidence>
<organism evidence="8 9">
    <name type="scientific">Citrus sinensis</name>
    <name type="common">Sweet orange</name>
    <name type="synonym">Citrus aurantium var. sinensis</name>
    <dbReference type="NCBI Taxonomy" id="2711"/>
    <lineage>
        <taxon>Eukaryota</taxon>
        <taxon>Viridiplantae</taxon>
        <taxon>Streptophyta</taxon>
        <taxon>Embryophyta</taxon>
        <taxon>Tracheophyta</taxon>
        <taxon>Spermatophyta</taxon>
        <taxon>Magnoliopsida</taxon>
        <taxon>eudicotyledons</taxon>
        <taxon>Gunneridae</taxon>
        <taxon>Pentapetalae</taxon>
        <taxon>rosids</taxon>
        <taxon>malvids</taxon>
        <taxon>Sapindales</taxon>
        <taxon>Rutaceae</taxon>
        <taxon>Aurantioideae</taxon>
        <taxon>Citrus</taxon>
    </lineage>
</organism>
<protein>
    <recommendedName>
        <fullName evidence="10">TLC domain-containing protein</fullName>
    </recommendedName>
</protein>
<keyword evidence="9" id="KW-1185">Reference proteome</keyword>
<evidence type="ECO:0000256" key="2">
    <source>
        <dbReference type="ARBA" id="ARBA00009700"/>
    </source>
</evidence>
<evidence type="ECO:0000256" key="5">
    <source>
        <dbReference type="ARBA" id="ARBA00023136"/>
    </source>
</evidence>
<sequence length="133" mass="15768">WIYHHYCAMLMALVSLTWEIKGQPNCAQKQRGVQLFLQWAMMQGVAMLLQNRYQRQRLYTRIALGKVSYQNYLFACSLLSFSVWLLLHCILDPDSTSVFIFWDLPFLCCQIFLKILIFQNASISCAYFYWQIS</sequence>
<dbReference type="AlphaFoldDB" id="A0A067GNB1"/>
<evidence type="ECO:0000313" key="8">
    <source>
        <dbReference type="EMBL" id="KDO76816.1"/>
    </source>
</evidence>
<dbReference type="Proteomes" id="UP000027120">
    <property type="component" value="Unassembled WGS sequence"/>
</dbReference>
<accession>A0A067GNB1</accession>
<dbReference type="InterPro" id="IPR012926">
    <property type="entry name" value="TMEM120A/B"/>
</dbReference>
<evidence type="ECO:0000256" key="3">
    <source>
        <dbReference type="ARBA" id="ARBA00022692"/>
    </source>
</evidence>
<dbReference type="GO" id="GO:0016020">
    <property type="term" value="C:membrane"/>
    <property type="evidence" value="ECO:0007669"/>
    <property type="project" value="UniProtKB-SubCell"/>
</dbReference>
<dbReference type="PANTHER" id="PTHR21433">
    <property type="entry name" value="TRANSMEMBRANE PROTEIN INDUCED BY TUMOR NECROSIS FACTOR ALPHA"/>
    <property type="match status" value="1"/>
</dbReference>
<name>A0A067GNB1_CITSI</name>
<gene>
    <name evidence="8" type="ORF">CISIN_1g0179611mg</name>
</gene>
<reference evidence="8 9" key="1">
    <citation type="submission" date="2014-04" db="EMBL/GenBank/DDBJ databases">
        <authorList>
            <consortium name="International Citrus Genome Consortium"/>
            <person name="Gmitter F."/>
            <person name="Chen C."/>
            <person name="Farmerie W."/>
            <person name="Harkins T."/>
            <person name="Desany B."/>
            <person name="Mohiuddin M."/>
            <person name="Kodira C."/>
            <person name="Borodovsky M."/>
            <person name="Lomsadze A."/>
            <person name="Burns P."/>
            <person name="Jenkins J."/>
            <person name="Prochnik S."/>
            <person name="Shu S."/>
            <person name="Chapman J."/>
            <person name="Pitluck S."/>
            <person name="Schmutz J."/>
            <person name="Rokhsar D."/>
        </authorList>
    </citation>
    <scope>NUCLEOTIDE SEQUENCE</scope>
</reference>
<comment type="subcellular location">
    <subcellularLocation>
        <location evidence="1">Membrane</location>
        <topology evidence="1">Multi-pass membrane protein</topology>
    </subcellularLocation>
</comment>
<keyword evidence="7" id="KW-0732">Signal</keyword>
<evidence type="ECO:0000256" key="7">
    <source>
        <dbReference type="SAM" id="SignalP"/>
    </source>
</evidence>
<feature type="non-terminal residue" evidence="8">
    <location>
        <position position="1"/>
    </location>
</feature>
<dbReference type="PANTHER" id="PTHR21433:SF0">
    <property type="entry name" value="TRANSMEMBRANE PROTEIN 120 HOMOLOG"/>
    <property type="match status" value="1"/>
</dbReference>
<comment type="similarity">
    <text evidence="2">Belongs to the TMEM120 family.</text>
</comment>
<feature type="transmembrane region" description="Helical" evidence="6">
    <location>
        <begin position="72"/>
        <end position="91"/>
    </location>
</feature>
<dbReference type="Pfam" id="PF07851">
    <property type="entry name" value="TMEM120A-B"/>
    <property type="match status" value="1"/>
</dbReference>